<dbReference type="SMART" id="SM00290">
    <property type="entry name" value="ZnF_UBP"/>
    <property type="match status" value="1"/>
</dbReference>
<dbReference type="PANTHER" id="PTHR47665">
    <property type="entry name" value="HISTONE DEACETYLASE-LIKE PROTEIN"/>
    <property type="match status" value="1"/>
</dbReference>
<dbReference type="OrthoDB" id="424012at2759"/>
<comment type="caution">
    <text evidence="3">The sequence shown here is derived from an EMBL/GenBank/DDBJ whole genome shotgun (WGS) entry which is preliminary data.</text>
</comment>
<dbReference type="SUPFAM" id="SSF57850">
    <property type="entry name" value="RING/U-box"/>
    <property type="match status" value="1"/>
</dbReference>
<dbReference type="GO" id="GO:0008270">
    <property type="term" value="F:zinc ion binding"/>
    <property type="evidence" value="ECO:0007669"/>
    <property type="project" value="UniProtKB-KW"/>
</dbReference>
<dbReference type="PANTHER" id="PTHR47665:SF1">
    <property type="entry name" value="HISTONE DEACETYLASE-LIKE PROTEIN"/>
    <property type="match status" value="1"/>
</dbReference>
<dbReference type="Proteomes" id="UP001153069">
    <property type="component" value="Unassembled WGS sequence"/>
</dbReference>
<keyword evidence="4" id="KW-1185">Reference proteome</keyword>
<dbReference type="Gene3D" id="3.30.40.10">
    <property type="entry name" value="Zinc/RING finger domain, C3HC4 (zinc finger)"/>
    <property type="match status" value="1"/>
</dbReference>
<organism evidence="3 4">
    <name type="scientific">Seminavis robusta</name>
    <dbReference type="NCBI Taxonomy" id="568900"/>
    <lineage>
        <taxon>Eukaryota</taxon>
        <taxon>Sar</taxon>
        <taxon>Stramenopiles</taxon>
        <taxon>Ochrophyta</taxon>
        <taxon>Bacillariophyta</taxon>
        <taxon>Bacillariophyceae</taxon>
        <taxon>Bacillariophycidae</taxon>
        <taxon>Naviculales</taxon>
        <taxon>Naviculaceae</taxon>
        <taxon>Seminavis</taxon>
    </lineage>
</organism>
<keyword evidence="1" id="KW-0863">Zinc-finger</keyword>
<evidence type="ECO:0000259" key="2">
    <source>
        <dbReference type="PROSITE" id="PS50271"/>
    </source>
</evidence>
<keyword evidence="1" id="KW-0862">Zinc</keyword>
<dbReference type="InterPro" id="IPR013083">
    <property type="entry name" value="Znf_RING/FYVE/PHD"/>
</dbReference>
<dbReference type="PROSITE" id="PS50271">
    <property type="entry name" value="ZF_UBP"/>
    <property type="match status" value="1"/>
</dbReference>
<dbReference type="CDD" id="cd14291">
    <property type="entry name" value="UBA1_NUB1_like"/>
    <property type="match status" value="1"/>
</dbReference>
<evidence type="ECO:0000313" key="3">
    <source>
        <dbReference type="EMBL" id="CAB9509267.1"/>
    </source>
</evidence>
<proteinExistence type="predicted"/>
<feature type="domain" description="UBP-type" evidence="2">
    <location>
        <begin position="77"/>
        <end position="213"/>
    </location>
</feature>
<reference evidence="3" key="1">
    <citation type="submission" date="2020-06" db="EMBL/GenBank/DDBJ databases">
        <authorList>
            <consortium name="Plant Systems Biology data submission"/>
        </authorList>
    </citation>
    <scope>NUCLEOTIDE SEQUENCE</scope>
    <source>
        <strain evidence="3">D6</strain>
    </source>
</reference>
<gene>
    <name evidence="3" type="ORF">SEMRO_382_G131070.1</name>
</gene>
<evidence type="ECO:0000313" key="4">
    <source>
        <dbReference type="Proteomes" id="UP001153069"/>
    </source>
</evidence>
<evidence type="ECO:0000256" key="1">
    <source>
        <dbReference type="PROSITE-ProRule" id="PRU00502"/>
    </source>
</evidence>
<dbReference type="EMBL" id="CAICTM010000381">
    <property type="protein sequence ID" value="CAB9509267.1"/>
    <property type="molecule type" value="Genomic_DNA"/>
</dbReference>
<sequence>MASSNPPAAAAAASPQCDESLARKWAALEQLTQVYGFEAGAAKQAIEVCGPDVEAACAFILDSGLGQDQGGPVVPIDNCPHLQDHVKISASGVDDSFSPSSTCCSYTTTAESTTGGATGKAKADVDDTGMCPSKENWFCLECGVLRCSRYVNGHGLMHWEETKKSNADSPAVGHCVALSLSDLSVWCYHCGAYVTHPSLNPILKRMEELKFMHLDTKKPAAALPTASE</sequence>
<dbReference type="InterPro" id="IPR001607">
    <property type="entry name" value="Znf_UBP"/>
</dbReference>
<accession>A0A9N8DUJ4</accession>
<dbReference type="Gene3D" id="1.10.8.10">
    <property type="entry name" value="DNA helicase RuvA subunit, C-terminal domain"/>
    <property type="match status" value="1"/>
</dbReference>
<protein>
    <submittedName>
        <fullName evidence="3">Histone deacetylase 6</fullName>
    </submittedName>
</protein>
<name>A0A9N8DUJ4_9STRA</name>
<keyword evidence="1" id="KW-0479">Metal-binding</keyword>
<dbReference type="Pfam" id="PF02148">
    <property type="entry name" value="zf-UBP"/>
    <property type="match status" value="1"/>
</dbReference>
<dbReference type="AlphaFoldDB" id="A0A9N8DUJ4"/>